<dbReference type="Pfam" id="PF13927">
    <property type="entry name" value="Ig_3"/>
    <property type="match status" value="1"/>
</dbReference>
<feature type="domain" description="Ig-like" evidence="2">
    <location>
        <begin position="191"/>
        <end position="283"/>
    </location>
</feature>
<evidence type="ECO:0000259" key="2">
    <source>
        <dbReference type="PROSITE" id="PS50835"/>
    </source>
</evidence>
<proteinExistence type="predicted"/>
<organism evidence="3 4">
    <name type="scientific">Scylla paramamosain</name>
    <name type="common">Mud crab</name>
    <dbReference type="NCBI Taxonomy" id="85552"/>
    <lineage>
        <taxon>Eukaryota</taxon>
        <taxon>Metazoa</taxon>
        <taxon>Ecdysozoa</taxon>
        <taxon>Arthropoda</taxon>
        <taxon>Crustacea</taxon>
        <taxon>Multicrustacea</taxon>
        <taxon>Malacostraca</taxon>
        <taxon>Eumalacostraca</taxon>
        <taxon>Eucarida</taxon>
        <taxon>Decapoda</taxon>
        <taxon>Pleocyemata</taxon>
        <taxon>Brachyura</taxon>
        <taxon>Eubrachyura</taxon>
        <taxon>Portunoidea</taxon>
        <taxon>Portunidae</taxon>
        <taxon>Portuninae</taxon>
        <taxon>Scylla</taxon>
    </lineage>
</organism>
<comment type="caution">
    <text evidence="3">The sequence shown here is derived from an EMBL/GenBank/DDBJ whole genome shotgun (WGS) entry which is preliminary data.</text>
</comment>
<evidence type="ECO:0000313" key="4">
    <source>
        <dbReference type="Proteomes" id="UP001487740"/>
    </source>
</evidence>
<accession>A0AAW0TFQ0</accession>
<sequence length="551" mass="59689">MARRSGAAGVRVVAPPAHVPQTVNAPSALHPPQHKPNWRSDKTSSSDTVNKPRVSLSDSSSSPVEPIKPLLDLSLGDPSCSLTVPLHPVFDEAAPYNVSAMTGNTAYLHCLVHNLGNKSVSWIRQRDLHIMTVGRYTYTTDQRFEVIHSPGSKDWILKIKYAQVRDSGNYECQVSTKPVRTYVVHLNIFEPQAEIIGAPDIHVDMGSAINLTCVISHSPEPPAYIFWYHNGKVMSYDSPRGGVTVMTDHGNSTTGYLLIQDAQTSDTGNYTCAPSNTAAASIGVHVLNGETPAAMQTNGMESLLSRPVVVVLLALLSLLAADLPLPPSAGVKGGAALAGIWKGLSSLISWSLPVHSSRSVFTRSFEAPPWPRRRLPGRRLAPTRDTSVFTQPQPQTETVLCVEAAQRHALQDGPAAPTLSSSSCRPPKEGAAGHVRHRHGFDRVVKGPAVCFKEVPFRCLARRPSEWHSKAPFITQSHPSSALTYTRPSTLTVTSHVLPTASAFLSPPRKHITTKREHSPHTSCLPPLPATLSGKLRNTLLSDIAKMSRNH</sequence>
<feature type="region of interest" description="Disordered" evidence="1">
    <location>
        <begin position="1"/>
        <end position="65"/>
    </location>
</feature>
<dbReference type="Pfam" id="PF07686">
    <property type="entry name" value="V-set"/>
    <property type="match status" value="1"/>
</dbReference>
<dbReference type="PANTHER" id="PTHR23279:SF46">
    <property type="entry name" value="DEFECTIVE PROBOSCIS EXTENSION RESPONSE 10, ISOFORM A-RELATED"/>
    <property type="match status" value="1"/>
</dbReference>
<dbReference type="SMART" id="SM00409">
    <property type="entry name" value="IG"/>
    <property type="match status" value="2"/>
</dbReference>
<dbReference type="InterPro" id="IPR007110">
    <property type="entry name" value="Ig-like_dom"/>
</dbReference>
<dbReference type="InterPro" id="IPR037448">
    <property type="entry name" value="Zig-8"/>
</dbReference>
<evidence type="ECO:0000313" key="3">
    <source>
        <dbReference type="EMBL" id="KAK8386111.1"/>
    </source>
</evidence>
<evidence type="ECO:0000256" key="1">
    <source>
        <dbReference type="SAM" id="MobiDB-lite"/>
    </source>
</evidence>
<feature type="region of interest" description="Disordered" evidence="1">
    <location>
        <begin position="411"/>
        <end position="433"/>
    </location>
</feature>
<protein>
    <recommendedName>
        <fullName evidence="2">Ig-like domain-containing protein</fullName>
    </recommendedName>
</protein>
<dbReference type="GO" id="GO:0032589">
    <property type="term" value="C:neuron projection membrane"/>
    <property type="evidence" value="ECO:0007669"/>
    <property type="project" value="TreeGrafter"/>
</dbReference>
<dbReference type="InterPro" id="IPR013106">
    <property type="entry name" value="Ig_V-set"/>
</dbReference>
<dbReference type="Gene3D" id="2.60.40.10">
    <property type="entry name" value="Immunoglobulins"/>
    <property type="match status" value="2"/>
</dbReference>
<dbReference type="InterPro" id="IPR003599">
    <property type="entry name" value="Ig_sub"/>
</dbReference>
<dbReference type="SUPFAM" id="SSF48726">
    <property type="entry name" value="Immunoglobulin"/>
    <property type="match status" value="2"/>
</dbReference>
<feature type="compositionally biased region" description="Low complexity" evidence="1">
    <location>
        <begin position="1"/>
        <end position="20"/>
    </location>
</feature>
<dbReference type="SMART" id="SM00408">
    <property type="entry name" value="IGc2"/>
    <property type="match status" value="2"/>
</dbReference>
<dbReference type="AlphaFoldDB" id="A0AAW0TFQ0"/>
<dbReference type="InterPro" id="IPR036179">
    <property type="entry name" value="Ig-like_dom_sf"/>
</dbReference>
<dbReference type="GO" id="GO:0050808">
    <property type="term" value="P:synapse organization"/>
    <property type="evidence" value="ECO:0007669"/>
    <property type="project" value="TreeGrafter"/>
</dbReference>
<name>A0AAW0TFQ0_SCYPA</name>
<dbReference type="FunFam" id="2.60.40.10:FF:000129">
    <property type="entry name" value="CLUMA_CG018772, isoform A"/>
    <property type="match status" value="1"/>
</dbReference>
<dbReference type="CDD" id="cd00099">
    <property type="entry name" value="IgV"/>
    <property type="match status" value="1"/>
</dbReference>
<dbReference type="PROSITE" id="PS50835">
    <property type="entry name" value="IG_LIKE"/>
    <property type="match status" value="2"/>
</dbReference>
<dbReference type="InterPro" id="IPR003598">
    <property type="entry name" value="Ig_sub2"/>
</dbReference>
<dbReference type="SMART" id="SM00406">
    <property type="entry name" value="IGv"/>
    <property type="match status" value="2"/>
</dbReference>
<dbReference type="InterPro" id="IPR013783">
    <property type="entry name" value="Ig-like_fold"/>
</dbReference>
<reference evidence="3 4" key="1">
    <citation type="submission" date="2023-03" db="EMBL/GenBank/DDBJ databases">
        <title>High-quality genome of Scylla paramamosain provides insights in environmental adaptation.</title>
        <authorList>
            <person name="Zhang L."/>
        </authorList>
    </citation>
    <scope>NUCLEOTIDE SEQUENCE [LARGE SCALE GENOMIC DNA]</scope>
    <source>
        <strain evidence="3">LZ_2023a</strain>
        <tissue evidence="3">Muscle</tissue>
    </source>
</reference>
<dbReference type="EMBL" id="JARAKH010000031">
    <property type="protein sequence ID" value="KAK8386111.1"/>
    <property type="molecule type" value="Genomic_DNA"/>
</dbReference>
<feature type="domain" description="Ig-like" evidence="2">
    <location>
        <begin position="88"/>
        <end position="175"/>
    </location>
</feature>
<keyword evidence="4" id="KW-1185">Reference proteome</keyword>
<gene>
    <name evidence="3" type="ORF">O3P69_010677</name>
</gene>
<dbReference type="PANTHER" id="PTHR23279">
    <property type="entry name" value="DEFECTIVE PROBOSCIS EXTENSION RESPONSE DPR -RELATED"/>
    <property type="match status" value="1"/>
</dbReference>
<dbReference type="Proteomes" id="UP001487740">
    <property type="component" value="Unassembled WGS sequence"/>
</dbReference>
<dbReference type="FunFam" id="2.60.40.10:FF:000533">
    <property type="entry name" value="Uncharacterized protein, isoform A"/>
    <property type="match status" value="1"/>
</dbReference>